<dbReference type="InterPro" id="IPR029028">
    <property type="entry name" value="Alpha/beta_knot_MTases"/>
</dbReference>
<name>A0A0G1HFF1_9BACT</name>
<dbReference type="EMBL" id="LCIB01000033">
    <property type="protein sequence ID" value="KKT46066.1"/>
    <property type="molecule type" value="Genomic_DNA"/>
</dbReference>
<keyword evidence="3 8" id="KW-0808">Transferase</keyword>
<organism evidence="8 9">
    <name type="scientific">Candidatus Gottesmanbacteria bacterium GW2011_GWA2_44_17</name>
    <dbReference type="NCBI Taxonomy" id="1618444"/>
    <lineage>
        <taxon>Bacteria</taxon>
        <taxon>Candidatus Gottesmaniibacteriota</taxon>
    </lineage>
</organism>
<evidence type="ECO:0000313" key="8">
    <source>
        <dbReference type="EMBL" id="KKT46066.1"/>
    </source>
</evidence>
<dbReference type="InterPro" id="IPR001537">
    <property type="entry name" value="SpoU_MeTrfase"/>
</dbReference>
<dbReference type="Pfam" id="PF00588">
    <property type="entry name" value="SpoU_methylase"/>
    <property type="match status" value="2"/>
</dbReference>
<gene>
    <name evidence="8" type="ORF">UW37_C0033G0008</name>
</gene>
<evidence type="ECO:0000256" key="6">
    <source>
        <dbReference type="ARBA" id="ARBA00022884"/>
    </source>
</evidence>
<keyword evidence="2 8" id="KW-0489">Methyltransferase</keyword>
<keyword evidence="4" id="KW-0949">S-adenosyl-L-methionine</keyword>
<evidence type="ECO:0000256" key="4">
    <source>
        <dbReference type="ARBA" id="ARBA00022691"/>
    </source>
</evidence>
<dbReference type="SUPFAM" id="SSF75217">
    <property type="entry name" value="alpha/beta knot"/>
    <property type="match status" value="1"/>
</dbReference>
<comment type="caution">
    <text evidence="8">The sequence shown here is derived from an EMBL/GenBank/DDBJ whole genome shotgun (WGS) entry which is preliminary data.</text>
</comment>
<reference evidence="8 9" key="1">
    <citation type="journal article" date="2015" name="Nature">
        <title>rRNA introns, odd ribosomes, and small enigmatic genomes across a large radiation of phyla.</title>
        <authorList>
            <person name="Brown C.T."/>
            <person name="Hug L.A."/>
            <person name="Thomas B.C."/>
            <person name="Sharon I."/>
            <person name="Castelle C.J."/>
            <person name="Singh A."/>
            <person name="Wilkins M.J."/>
            <person name="Williams K.H."/>
            <person name="Banfield J.F."/>
        </authorList>
    </citation>
    <scope>NUCLEOTIDE SEQUENCE [LARGE SCALE GENOMIC DNA]</scope>
</reference>
<proteinExistence type="predicted"/>
<evidence type="ECO:0000259" key="7">
    <source>
        <dbReference type="Pfam" id="PF00588"/>
    </source>
</evidence>
<evidence type="ECO:0000256" key="1">
    <source>
        <dbReference type="ARBA" id="ARBA00022555"/>
    </source>
</evidence>
<dbReference type="PANTHER" id="PTHR43453:SF1">
    <property type="entry name" value="TRNA_RRNA METHYLTRANSFERASE SPOU TYPE DOMAIN-CONTAINING PROTEIN"/>
    <property type="match status" value="1"/>
</dbReference>
<dbReference type="PANTHER" id="PTHR43453">
    <property type="entry name" value="RRNA METHYLASE-LIKE"/>
    <property type="match status" value="1"/>
</dbReference>
<keyword evidence="1" id="KW-0820">tRNA-binding</keyword>
<feature type="domain" description="tRNA/rRNA methyltransferase SpoU type" evidence="7">
    <location>
        <begin position="27"/>
        <end position="98"/>
    </location>
</feature>
<keyword evidence="5" id="KW-0819">tRNA processing</keyword>
<dbReference type="InterPro" id="IPR033671">
    <property type="entry name" value="TrmH"/>
</dbReference>
<feature type="domain" description="tRNA/rRNA methyltransferase SpoU type" evidence="7">
    <location>
        <begin position="111"/>
        <end position="190"/>
    </location>
</feature>
<dbReference type="InterPro" id="IPR029026">
    <property type="entry name" value="tRNA_m1G_MTases_N"/>
</dbReference>
<accession>A0A0G1HFF1</accession>
<dbReference type="Gene3D" id="3.40.1280.10">
    <property type="match status" value="1"/>
</dbReference>
<dbReference type="AlphaFoldDB" id="A0A0G1HFF1"/>
<dbReference type="Proteomes" id="UP000034063">
    <property type="component" value="Unassembled WGS sequence"/>
</dbReference>
<evidence type="ECO:0000256" key="2">
    <source>
        <dbReference type="ARBA" id="ARBA00022603"/>
    </source>
</evidence>
<dbReference type="GO" id="GO:0000049">
    <property type="term" value="F:tRNA binding"/>
    <property type="evidence" value="ECO:0007669"/>
    <property type="project" value="UniProtKB-KW"/>
</dbReference>
<evidence type="ECO:0000256" key="5">
    <source>
        <dbReference type="ARBA" id="ARBA00022694"/>
    </source>
</evidence>
<protein>
    <submittedName>
        <fullName evidence="8">tRNA/rRNA methyltransferase</fullName>
    </submittedName>
</protein>
<keyword evidence="6" id="KW-0694">RNA-binding</keyword>
<dbReference type="GO" id="GO:0008173">
    <property type="term" value="F:RNA methyltransferase activity"/>
    <property type="evidence" value="ECO:0007669"/>
    <property type="project" value="InterPro"/>
</dbReference>
<dbReference type="GO" id="GO:0002938">
    <property type="term" value="P:tRNA guanine ribose methylation"/>
    <property type="evidence" value="ECO:0007669"/>
    <property type="project" value="TreeGrafter"/>
</dbReference>
<sequence length="202" mass="22750">MRKLNARELRTTPVDLDEAKKIRKNPITIICDNVLDTYNVGAIFRLADAVAAEKVYLCGATETPPNSKIKKASINTWQWVCWQYAETATAAISRLRQDYDGQAKIKNPAYAKASAGRQKSNIRIIAVEQDERSVPFYKIEYQFPLAIVVGNETYGVSKEVLDMADEIVELPMWGVNRSLNVMVSCGIVLYKIMEIACPERTK</sequence>
<evidence type="ECO:0000256" key="3">
    <source>
        <dbReference type="ARBA" id="ARBA00022679"/>
    </source>
</evidence>
<evidence type="ECO:0000313" key="9">
    <source>
        <dbReference type="Proteomes" id="UP000034063"/>
    </source>
</evidence>